<keyword evidence="3" id="KW-1185">Reference proteome</keyword>
<feature type="domain" description="Na+-translocating membrane potential-generating system MpsC" evidence="1">
    <location>
        <begin position="186"/>
        <end position="285"/>
    </location>
</feature>
<dbReference type="Proteomes" id="UP000656813">
    <property type="component" value="Unassembled WGS sequence"/>
</dbReference>
<dbReference type="Pfam" id="PF10057">
    <property type="entry name" value="MpsC"/>
    <property type="match status" value="2"/>
</dbReference>
<dbReference type="InterPro" id="IPR018745">
    <property type="entry name" value="MpsC"/>
</dbReference>
<reference evidence="2" key="1">
    <citation type="journal article" date="2014" name="Int. J. Syst. Evol. Microbiol.">
        <title>Complete genome sequence of Corynebacterium casei LMG S-19264T (=DSM 44701T), isolated from a smear-ripened cheese.</title>
        <authorList>
            <consortium name="US DOE Joint Genome Institute (JGI-PGF)"/>
            <person name="Walter F."/>
            <person name="Albersmeier A."/>
            <person name="Kalinowski J."/>
            <person name="Ruckert C."/>
        </authorList>
    </citation>
    <scope>NUCLEOTIDE SEQUENCE</scope>
    <source>
        <strain evidence="2">CGMCC 1.12777</strain>
    </source>
</reference>
<dbReference type="AlphaFoldDB" id="A0A8J2ZZE8"/>
<feature type="domain" description="Na+-translocating membrane potential-generating system MpsC" evidence="1">
    <location>
        <begin position="65"/>
        <end position="169"/>
    </location>
</feature>
<proteinExistence type="predicted"/>
<evidence type="ECO:0000313" key="3">
    <source>
        <dbReference type="Proteomes" id="UP000656813"/>
    </source>
</evidence>
<protein>
    <recommendedName>
        <fullName evidence="1">Na+-translocating membrane potential-generating system MpsC domain-containing protein</fullName>
    </recommendedName>
</protein>
<name>A0A8J2ZZE8_9BACL</name>
<gene>
    <name evidence="2" type="ORF">GCM10007096_37120</name>
</gene>
<accession>A0A8J2ZZE8</accession>
<sequence>MYVRNGGFRIDAQFTLTYEKSLHKICTSVLEIDRYKNPMDKTLKNLKQMIDFRKASIMVNKNTLLHTKIASYIGRTLRDHFGKGPESVYVSLGHSIITIYLKNFMTPMERILLDQQQETTVLEMRSILMENLIPEIRAHIKVSTSMDIKEFYYDWNLENRTGMLVGIFKEHEVQSNEAYSKKELLHQKIMEFTHKVHRRPQEIESFLINSRTLIIIKKGVLIELERELIKMGFKKVLLNAKKKITKNVHDRSVTFFENLLEREISEIFIDWNFEEDKDIAVLILKPKLIDTQ</sequence>
<evidence type="ECO:0000313" key="2">
    <source>
        <dbReference type="EMBL" id="GGH87335.1"/>
    </source>
</evidence>
<organism evidence="2 3">
    <name type="scientific">Pullulanibacillus pueri</name>
    <dbReference type="NCBI Taxonomy" id="1437324"/>
    <lineage>
        <taxon>Bacteria</taxon>
        <taxon>Bacillati</taxon>
        <taxon>Bacillota</taxon>
        <taxon>Bacilli</taxon>
        <taxon>Bacillales</taxon>
        <taxon>Sporolactobacillaceae</taxon>
        <taxon>Pullulanibacillus</taxon>
    </lineage>
</organism>
<reference evidence="2" key="2">
    <citation type="submission" date="2020-09" db="EMBL/GenBank/DDBJ databases">
        <authorList>
            <person name="Sun Q."/>
            <person name="Zhou Y."/>
        </authorList>
    </citation>
    <scope>NUCLEOTIDE SEQUENCE</scope>
    <source>
        <strain evidence="2">CGMCC 1.12777</strain>
    </source>
</reference>
<dbReference type="EMBL" id="BMFV01000038">
    <property type="protein sequence ID" value="GGH87335.1"/>
    <property type="molecule type" value="Genomic_DNA"/>
</dbReference>
<comment type="caution">
    <text evidence="2">The sequence shown here is derived from an EMBL/GenBank/DDBJ whole genome shotgun (WGS) entry which is preliminary data.</text>
</comment>
<evidence type="ECO:0000259" key="1">
    <source>
        <dbReference type="Pfam" id="PF10057"/>
    </source>
</evidence>